<comment type="subcellular location">
    <subcellularLocation>
        <location evidence="1 14">Cytoplasm</location>
    </subcellularLocation>
</comment>
<reference evidence="17" key="1">
    <citation type="journal article" date="2019" name="Int. J. Syst. Evol. Microbiol.">
        <title>The Global Catalogue of Microorganisms (GCM) 10K type strain sequencing project: providing services to taxonomists for standard genome sequencing and annotation.</title>
        <authorList>
            <consortium name="The Broad Institute Genomics Platform"/>
            <consortium name="The Broad Institute Genome Sequencing Center for Infectious Disease"/>
            <person name="Wu L."/>
            <person name="Ma J."/>
        </authorList>
    </citation>
    <scope>NUCLEOTIDE SEQUENCE [LARGE SCALE GENOMIC DNA]</scope>
    <source>
        <strain evidence="17">KCTC 52487</strain>
    </source>
</reference>
<comment type="similarity">
    <text evidence="3 14">Belongs to the anaerobic coproporphyrinogen-III oxidase family.</text>
</comment>
<dbReference type="InterPro" id="IPR034505">
    <property type="entry name" value="Coproporphyrinogen-III_oxidase"/>
</dbReference>
<comment type="cofactor">
    <cofactor evidence="14">
        <name>[4Fe-4S] cluster</name>
        <dbReference type="ChEBI" id="CHEBI:49883"/>
    </cofactor>
    <text evidence="14">Binds 1 [4Fe-4S] cluster. The cluster is coordinated with 3 cysteines and an exchangeable S-adenosyl-L-methionine.</text>
</comment>
<evidence type="ECO:0000256" key="10">
    <source>
        <dbReference type="ARBA" id="ARBA00023004"/>
    </source>
</evidence>
<dbReference type="PANTHER" id="PTHR13932:SF6">
    <property type="entry name" value="OXYGEN-INDEPENDENT COPROPORPHYRINOGEN III OXIDASE"/>
    <property type="match status" value="1"/>
</dbReference>
<evidence type="ECO:0000313" key="16">
    <source>
        <dbReference type="EMBL" id="MFC2926042.1"/>
    </source>
</evidence>
<dbReference type="PIRSF" id="PIRSF000167">
    <property type="entry name" value="HemN"/>
    <property type="match status" value="1"/>
</dbReference>
<evidence type="ECO:0000256" key="2">
    <source>
        <dbReference type="ARBA" id="ARBA00004785"/>
    </source>
</evidence>
<comment type="subunit">
    <text evidence="4">Monomer.</text>
</comment>
<dbReference type="Pfam" id="PF04055">
    <property type="entry name" value="Radical_SAM"/>
    <property type="match status" value="1"/>
</dbReference>
<dbReference type="Proteomes" id="UP001595379">
    <property type="component" value="Unassembled WGS sequence"/>
</dbReference>
<evidence type="ECO:0000256" key="8">
    <source>
        <dbReference type="ARBA" id="ARBA00022723"/>
    </source>
</evidence>
<dbReference type="Gene3D" id="3.20.20.70">
    <property type="entry name" value="Aldolase class I"/>
    <property type="match status" value="1"/>
</dbReference>
<dbReference type="RefSeq" id="WP_343165607.1">
    <property type="nucleotide sequence ID" value="NZ_JBHRSV010000015.1"/>
</dbReference>
<keyword evidence="9 14" id="KW-0560">Oxidoreductase</keyword>
<keyword evidence="12 14" id="KW-0627">Porphyrin biosynthesis</keyword>
<protein>
    <recommendedName>
        <fullName evidence="14">Coproporphyrinogen-III oxidase</fullName>
        <ecNumber evidence="14">1.3.98.3</ecNumber>
    </recommendedName>
</protein>
<evidence type="ECO:0000256" key="1">
    <source>
        <dbReference type="ARBA" id="ARBA00004496"/>
    </source>
</evidence>
<proteinExistence type="inferred from homology"/>
<keyword evidence="10 14" id="KW-0408">Iron</keyword>
<name>A0ABV6ZX85_9PROT</name>
<dbReference type="InterPro" id="IPR007197">
    <property type="entry name" value="rSAM"/>
</dbReference>
<keyword evidence="7 14" id="KW-0949">S-adenosyl-L-methionine</keyword>
<comment type="caution">
    <text evidence="16">The sequence shown here is derived from an EMBL/GenBank/DDBJ whole genome shotgun (WGS) entry which is preliminary data.</text>
</comment>
<evidence type="ECO:0000256" key="12">
    <source>
        <dbReference type="ARBA" id="ARBA00023244"/>
    </source>
</evidence>
<evidence type="ECO:0000259" key="15">
    <source>
        <dbReference type="PROSITE" id="PS51918"/>
    </source>
</evidence>
<dbReference type="InterPro" id="IPR058240">
    <property type="entry name" value="rSAM_sf"/>
</dbReference>
<evidence type="ECO:0000256" key="9">
    <source>
        <dbReference type="ARBA" id="ARBA00023002"/>
    </source>
</evidence>
<dbReference type="PROSITE" id="PS51918">
    <property type="entry name" value="RADICAL_SAM"/>
    <property type="match status" value="1"/>
</dbReference>
<evidence type="ECO:0000256" key="11">
    <source>
        <dbReference type="ARBA" id="ARBA00023014"/>
    </source>
</evidence>
<dbReference type="InterPro" id="IPR006638">
    <property type="entry name" value="Elp3/MiaA/NifB-like_rSAM"/>
</dbReference>
<dbReference type="GO" id="GO:0051989">
    <property type="term" value="F:coproporphyrinogen dehydrogenase activity"/>
    <property type="evidence" value="ECO:0007669"/>
    <property type="project" value="UniProtKB-EC"/>
</dbReference>
<evidence type="ECO:0000256" key="6">
    <source>
        <dbReference type="ARBA" id="ARBA00022490"/>
    </source>
</evidence>
<keyword evidence="17" id="KW-1185">Reference proteome</keyword>
<evidence type="ECO:0000256" key="4">
    <source>
        <dbReference type="ARBA" id="ARBA00011245"/>
    </source>
</evidence>
<comment type="catalytic activity">
    <reaction evidence="13 14">
        <text>coproporphyrinogen III + 2 S-adenosyl-L-methionine = protoporphyrinogen IX + 2 5'-deoxyadenosine + 2 L-methionine + 2 CO2</text>
        <dbReference type="Rhea" id="RHEA:15425"/>
        <dbReference type="ChEBI" id="CHEBI:16526"/>
        <dbReference type="ChEBI" id="CHEBI:17319"/>
        <dbReference type="ChEBI" id="CHEBI:57307"/>
        <dbReference type="ChEBI" id="CHEBI:57309"/>
        <dbReference type="ChEBI" id="CHEBI:57844"/>
        <dbReference type="ChEBI" id="CHEBI:59789"/>
        <dbReference type="EC" id="1.3.98.3"/>
    </reaction>
</comment>
<organism evidence="16 17">
    <name type="scientific">Hyphobacterium vulgare</name>
    <dbReference type="NCBI Taxonomy" id="1736751"/>
    <lineage>
        <taxon>Bacteria</taxon>
        <taxon>Pseudomonadati</taxon>
        <taxon>Pseudomonadota</taxon>
        <taxon>Alphaproteobacteria</taxon>
        <taxon>Maricaulales</taxon>
        <taxon>Maricaulaceae</taxon>
        <taxon>Hyphobacterium</taxon>
    </lineage>
</organism>
<sequence>MRTDTILKFATERVPRYTSYPTAPHFSSTIDAPTYGRWLAELDPGEPVSLYLHVPFCRSMCWYCGCHTRATRQNDPVERYADTLLREIDIVAATAGCRLKVSHIHWGGGSPTYLPADRFATLMDRIRQRFDVLSDAEIAVEVDPRIFDHAMQDAFIAAGVTRASLGIQTFDDAVQRAVNRIQPPEVVEECVDMLRDAGVSGLNFDLIYGLPLQSVENCISTARTALQFNPDRFSVFGYAHVPHMKPHQKMIAEADLPGAAARLAQADAIADVLTAHDHVAVGMDHFARSGDALAKAQRDGTLRRNFQGYTTDTASAIIGLGASAIGRLPQGYVQHTSSTHEWERRVGEGELPTARGYRLTAEDRLRSDIIEELMCTMSVDPERHAVRHGRELPQPDLEAFEAAGIVVRDGNRIAVLPEYRALVRSVAAAFDGYLANSTARHSVAI</sequence>
<gene>
    <name evidence="16" type="primary">hemN</name>
    <name evidence="16" type="ORF">ACFOOR_07980</name>
</gene>
<comment type="pathway">
    <text evidence="2 14">Porphyrin-containing compound metabolism; protoporphyrin-IX biosynthesis; protoporphyrinogen-IX from coproporphyrinogen-III (AdoMet route): step 1/1.</text>
</comment>
<evidence type="ECO:0000313" key="17">
    <source>
        <dbReference type="Proteomes" id="UP001595379"/>
    </source>
</evidence>
<feature type="domain" description="Radical SAM core" evidence="15">
    <location>
        <begin position="42"/>
        <end position="277"/>
    </location>
</feature>
<dbReference type="SMART" id="SM00729">
    <property type="entry name" value="Elp3"/>
    <property type="match status" value="1"/>
</dbReference>
<keyword evidence="6 14" id="KW-0963">Cytoplasm</keyword>
<keyword evidence="5 14" id="KW-0004">4Fe-4S</keyword>
<dbReference type="NCBIfam" id="TIGR00538">
    <property type="entry name" value="hemN"/>
    <property type="match status" value="1"/>
</dbReference>
<evidence type="ECO:0000256" key="13">
    <source>
        <dbReference type="ARBA" id="ARBA00048321"/>
    </source>
</evidence>
<evidence type="ECO:0000256" key="3">
    <source>
        <dbReference type="ARBA" id="ARBA00005493"/>
    </source>
</evidence>
<dbReference type="EMBL" id="JBHRSV010000015">
    <property type="protein sequence ID" value="MFC2926042.1"/>
    <property type="molecule type" value="Genomic_DNA"/>
</dbReference>
<evidence type="ECO:0000256" key="7">
    <source>
        <dbReference type="ARBA" id="ARBA00022691"/>
    </source>
</evidence>
<keyword evidence="8 14" id="KW-0479">Metal-binding</keyword>
<keyword evidence="11 14" id="KW-0411">Iron-sulfur</keyword>
<dbReference type="InterPro" id="IPR004558">
    <property type="entry name" value="Coprogen_oxidase_HemN"/>
</dbReference>
<dbReference type="Gene3D" id="1.10.10.920">
    <property type="match status" value="1"/>
</dbReference>
<dbReference type="SUPFAM" id="SSF102114">
    <property type="entry name" value="Radical SAM enzymes"/>
    <property type="match status" value="1"/>
</dbReference>
<accession>A0ABV6ZX85</accession>
<dbReference type="EC" id="1.3.98.3" evidence="14"/>
<dbReference type="InterPro" id="IPR013785">
    <property type="entry name" value="Aldolase_TIM"/>
</dbReference>
<dbReference type="SFLD" id="SFLDS00029">
    <property type="entry name" value="Radical_SAM"/>
    <property type="match status" value="1"/>
</dbReference>
<dbReference type="SFLD" id="SFLDG01065">
    <property type="entry name" value="anaerobic_coproporphyrinogen-I"/>
    <property type="match status" value="1"/>
</dbReference>
<evidence type="ECO:0000256" key="5">
    <source>
        <dbReference type="ARBA" id="ARBA00022485"/>
    </source>
</evidence>
<dbReference type="PANTHER" id="PTHR13932">
    <property type="entry name" value="COPROPORPHYRINIGEN III OXIDASE"/>
    <property type="match status" value="1"/>
</dbReference>
<evidence type="ECO:0000256" key="14">
    <source>
        <dbReference type="PIRNR" id="PIRNR000167"/>
    </source>
</evidence>